<feature type="region of interest" description="Disordered" evidence="1">
    <location>
        <begin position="223"/>
        <end position="272"/>
    </location>
</feature>
<keyword evidence="2" id="KW-1133">Transmembrane helix</keyword>
<dbReference type="RefSeq" id="XP_022464376.1">
    <property type="nucleotide sequence ID" value="XM_022607818.1"/>
</dbReference>
<keyword evidence="2" id="KW-0472">Membrane</keyword>
<dbReference type="Pfam" id="PF04478">
    <property type="entry name" value="Mid2"/>
    <property type="match status" value="1"/>
</dbReference>
<keyword evidence="6" id="KW-1185">Reference proteome</keyword>
<feature type="compositionally biased region" description="Polar residues" evidence="1">
    <location>
        <begin position="57"/>
        <end position="70"/>
    </location>
</feature>
<evidence type="ECO:0000313" key="6">
    <source>
        <dbReference type="Proteomes" id="UP000006310"/>
    </source>
</evidence>
<reference evidence="5 6" key="1">
    <citation type="journal article" date="2011" name="Proc. Natl. Acad. Sci. U.S.A.">
        <title>Evolutionary erosion of yeast sex chromosomes by mating-type switching accidents.</title>
        <authorList>
            <person name="Gordon J.L."/>
            <person name="Armisen D."/>
            <person name="Proux-Wera E."/>
            <person name="Oheigeartaigh S.S."/>
            <person name="Byrne K.P."/>
            <person name="Wolfe K.H."/>
        </authorList>
    </citation>
    <scope>NUCLEOTIDE SEQUENCE [LARGE SCALE GENOMIC DNA]</scope>
    <source>
        <strain evidence="6">ATCC MYA-139 / BCRC 22969 / CBS 8797 / CCRC 22969 / KCTC 17520 / NBRC 10181 / NCYC 3082</strain>
    </source>
</reference>
<feature type="chain" id="PRO_5003795854" description="Mid2 domain-containing protein" evidence="3">
    <location>
        <begin position="25"/>
        <end position="500"/>
    </location>
</feature>
<keyword evidence="3" id="KW-0732">Signal</keyword>
<accession>J7R5J8</accession>
<gene>
    <name evidence="5" type="primary">KNAG0D03840</name>
    <name evidence="5" type="ordered locus">KNAG_0D03840</name>
</gene>
<sequence>MIFRVWIPLWLISLLSVFIWTVRAQNIVPDQFQGGTGNGNGNSNSNSNDTTVPPPQQSTADTSTFDSIFNTPTTTRDTTTPTTSSFPRIVVPSSQEYTYSSFSPEPFTSSTFPTTTSSSSVYIAPSVAPLTSSSIPTFSSTPVGVQSSSSQIIESSSMSPSSVYIPPSSQSTPISTQSSVATSSFASTAPVSSISAVASSLSTTRVSSSSSFVPSTTLSSIRISSLSSSRSRQPSSISSSTRRTSTVVSSTTHSSVSSSSSISTRSSSSSRSSSILFSTTTSDTDMTITSVIQGKTILSDMYTTVTLSASATATGEKKSTHRGGLSKKNRNIVLGCCLGIGIPFLIIVLILLYHFCISPRRESFIDSDGQVITSYRRNPFVRLWYDIIGKQSHDEDGVLAQSPIADDNDEAFIPGMDEGYDMSYADYDGLANHRGNSMREDALRNSDPTAGTSGNGYFAEKIDSPTRTTADTSTDINANSYTSSSESFDHAPRNFNITNY</sequence>
<dbReference type="HOGENOM" id="CLU_545204_0_0_1"/>
<protein>
    <recommendedName>
        <fullName evidence="4">Mid2 domain-containing protein</fullName>
    </recommendedName>
</protein>
<evidence type="ECO:0000256" key="1">
    <source>
        <dbReference type="SAM" id="MobiDB-lite"/>
    </source>
</evidence>
<feature type="transmembrane region" description="Helical" evidence="2">
    <location>
        <begin position="332"/>
        <end position="353"/>
    </location>
</feature>
<name>J7R5J8_HUIN7</name>
<dbReference type="OrthoDB" id="4070729at2759"/>
<dbReference type="InterPro" id="IPR007567">
    <property type="entry name" value="Mid2_dom"/>
</dbReference>
<feature type="compositionally biased region" description="Polar residues" evidence="1">
    <location>
        <begin position="465"/>
        <end position="486"/>
    </location>
</feature>
<feature type="domain" description="Mid2" evidence="4">
    <location>
        <begin position="286"/>
        <end position="408"/>
    </location>
</feature>
<reference evidence="6" key="2">
    <citation type="submission" date="2012-08" db="EMBL/GenBank/DDBJ databases">
        <title>Genome sequence of Kazachstania naganishii.</title>
        <authorList>
            <person name="Gordon J.L."/>
            <person name="Armisen D."/>
            <person name="Proux-Wera E."/>
            <person name="OhEigeartaigh S.S."/>
            <person name="Byrne K.P."/>
            <person name="Wolfe K.H."/>
        </authorList>
    </citation>
    <scope>NUCLEOTIDE SEQUENCE [LARGE SCALE GENOMIC DNA]</scope>
    <source>
        <strain evidence="6">ATCC MYA-139 / BCRC 22969 / CBS 8797 / CCRC 22969 / KCTC 17520 / NBRC 10181 / NCYC 3082</strain>
    </source>
</reference>
<feature type="region of interest" description="Disordered" evidence="1">
    <location>
        <begin position="439"/>
        <end position="500"/>
    </location>
</feature>
<feature type="region of interest" description="Disordered" evidence="1">
    <location>
        <begin position="33"/>
        <end position="87"/>
    </location>
</feature>
<dbReference type="eggNOG" id="ENOG502S2SW">
    <property type="taxonomic scope" value="Eukaryota"/>
</dbReference>
<dbReference type="Proteomes" id="UP000006310">
    <property type="component" value="Chromosome 4"/>
</dbReference>
<feature type="signal peptide" evidence="3">
    <location>
        <begin position="1"/>
        <end position="24"/>
    </location>
</feature>
<dbReference type="STRING" id="1071383.J7R5J8"/>
<evidence type="ECO:0000259" key="4">
    <source>
        <dbReference type="Pfam" id="PF04478"/>
    </source>
</evidence>
<keyword evidence="2" id="KW-0812">Transmembrane</keyword>
<feature type="compositionally biased region" description="Low complexity" evidence="1">
    <location>
        <begin position="41"/>
        <end position="51"/>
    </location>
</feature>
<evidence type="ECO:0000313" key="5">
    <source>
        <dbReference type="EMBL" id="CCK70130.1"/>
    </source>
</evidence>
<dbReference type="EMBL" id="HE978317">
    <property type="protein sequence ID" value="CCK70130.1"/>
    <property type="molecule type" value="Genomic_DNA"/>
</dbReference>
<dbReference type="GeneID" id="34525819"/>
<dbReference type="KEGG" id="kng:KNAG_0D03840"/>
<evidence type="ECO:0000256" key="2">
    <source>
        <dbReference type="SAM" id="Phobius"/>
    </source>
</evidence>
<dbReference type="AlphaFoldDB" id="J7R5J8"/>
<feature type="compositionally biased region" description="Low complexity" evidence="1">
    <location>
        <begin position="71"/>
        <end position="83"/>
    </location>
</feature>
<proteinExistence type="predicted"/>
<organism evidence="5 6">
    <name type="scientific">Huiozyma naganishii (strain ATCC MYA-139 / BCRC 22969 / CBS 8797 / KCTC 17520 / NBRC 10181 / NCYC 3082 / Yp74L-3)</name>
    <name type="common">Yeast</name>
    <name type="synonym">Kazachstania naganishii</name>
    <dbReference type="NCBI Taxonomy" id="1071383"/>
    <lineage>
        <taxon>Eukaryota</taxon>
        <taxon>Fungi</taxon>
        <taxon>Dikarya</taxon>
        <taxon>Ascomycota</taxon>
        <taxon>Saccharomycotina</taxon>
        <taxon>Saccharomycetes</taxon>
        <taxon>Saccharomycetales</taxon>
        <taxon>Saccharomycetaceae</taxon>
        <taxon>Huiozyma</taxon>
    </lineage>
</organism>
<dbReference type="OMA" id="NNTHELM"/>
<evidence type="ECO:0000256" key="3">
    <source>
        <dbReference type="SAM" id="SignalP"/>
    </source>
</evidence>